<keyword evidence="2" id="KW-1185">Reference proteome</keyword>
<dbReference type="EMBL" id="JAPEVB010000003">
    <property type="protein sequence ID" value="KAJ4391933.1"/>
    <property type="molecule type" value="Genomic_DNA"/>
</dbReference>
<protein>
    <submittedName>
        <fullName evidence="1">Uncharacterized protein</fullName>
    </submittedName>
</protein>
<name>A0A9W8YUM0_9PEZI</name>
<dbReference type="Proteomes" id="UP001140453">
    <property type="component" value="Unassembled WGS sequence"/>
</dbReference>
<proteinExistence type="predicted"/>
<sequence>MNARTSQFVRHINRSSEADGTAQIEMDELLPWLVTMRSLKARMSQVSCIMMCLTLSGFSRHPKHTCR</sequence>
<comment type="caution">
    <text evidence="1">The sequence shown here is derived from an EMBL/GenBank/DDBJ whole genome shotgun (WGS) entry which is preliminary data.</text>
</comment>
<reference evidence="1" key="1">
    <citation type="submission" date="2022-10" db="EMBL/GenBank/DDBJ databases">
        <title>Tapping the CABI collections for fungal endophytes: first genome assemblies for Collariella, Neodidymelliopsis, Ascochyta clinopodiicola, Didymella pomorum, Didymosphaeria variabile, Neocosmospora piperis and Neocucurbitaria cava.</title>
        <authorList>
            <person name="Hill R."/>
        </authorList>
    </citation>
    <scope>NUCLEOTIDE SEQUENCE</scope>
    <source>
        <strain evidence="1">IMI 355082</strain>
    </source>
</reference>
<gene>
    <name evidence="1" type="ORF">N0V93_005553</name>
</gene>
<accession>A0A9W8YUM0</accession>
<organism evidence="1 2">
    <name type="scientific">Gnomoniopsis smithogilvyi</name>
    <dbReference type="NCBI Taxonomy" id="1191159"/>
    <lineage>
        <taxon>Eukaryota</taxon>
        <taxon>Fungi</taxon>
        <taxon>Dikarya</taxon>
        <taxon>Ascomycota</taxon>
        <taxon>Pezizomycotina</taxon>
        <taxon>Sordariomycetes</taxon>
        <taxon>Sordariomycetidae</taxon>
        <taxon>Diaporthales</taxon>
        <taxon>Gnomoniaceae</taxon>
        <taxon>Gnomoniopsis</taxon>
    </lineage>
</organism>
<evidence type="ECO:0000313" key="2">
    <source>
        <dbReference type="Proteomes" id="UP001140453"/>
    </source>
</evidence>
<dbReference type="AlphaFoldDB" id="A0A9W8YUM0"/>
<evidence type="ECO:0000313" key="1">
    <source>
        <dbReference type="EMBL" id="KAJ4391933.1"/>
    </source>
</evidence>